<evidence type="ECO:0000313" key="1">
    <source>
        <dbReference type="EMBL" id="KAJ8128192.1"/>
    </source>
</evidence>
<proteinExistence type="predicted"/>
<reference evidence="1" key="1">
    <citation type="submission" date="2022-12" db="EMBL/GenBank/DDBJ databases">
        <title>Genome Sequence of Lasiodiplodia mahajangana.</title>
        <authorList>
            <person name="Buettner E."/>
        </authorList>
    </citation>
    <scope>NUCLEOTIDE SEQUENCE</scope>
    <source>
        <strain evidence="1">VT137</strain>
    </source>
</reference>
<gene>
    <name evidence="1" type="ORF">O1611_g5444</name>
</gene>
<keyword evidence="2" id="KW-1185">Reference proteome</keyword>
<evidence type="ECO:0000313" key="2">
    <source>
        <dbReference type="Proteomes" id="UP001153332"/>
    </source>
</evidence>
<sequence length="467" mass="52674">MPQKQRTPGTSRSSSKAPTLPEPPRESRPNKGKWETRKLEHDLDLHAIPYNERLSPLLPRYIPTLAALGDAASSSAFVAFDTESVPHCYKTADVGLAFLPVLSPIGSTGEIHPTLENFAKCHGVSAASFKVNGRYHNNRNRRPKEYLRFTTDNLVDIEDLETALTDQIEKYQGLVPGKELVLVGLSLQNDFERLSLEFPSIIGLFSGWIDLCTLIKAESRYPTKVDTGLGTALTMFQYPSKDTGFQRRHHAANDAVRTLAVLCGLRDPENVANIVLRQNRFRGIEIRTNVQHFESKLYRALLHANGKNLPSLIDSAHKLAFAFRRFNPTGVAADRSNTHNKNPHPPTINASHRTYGCVCFSNKKDLQDFLDATNGQKYGEVVIEAVRAPLPQRIQTQILKGERLKTRRNNHRRKRPEALDIDWGDSFHNTFSIENPRAPDIDWSDSFRNIFSVENEYEERAAEKPSS</sequence>
<dbReference type="Proteomes" id="UP001153332">
    <property type="component" value="Unassembled WGS sequence"/>
</dbReference>
<organism evidence="1 2">
    <name type="scientific">Lasiodiplodia mahajangana</name>
    <dbReference type="NCBI Taxonomy" id="1108764"/>
    <lineage>
        <taxon>Eukaryota</taxon>
        <taxon>Fungi</taxon>
        <taxon>Dikarya</taxon>
        <taxon>Ascomycota</taxon>
        <taxon>Pezizomycotina</taxon>
        <taxon>Dothideomycetes</taxon>
        <taxon>Dothideomycetes incertae sedis</taxon>
        <taxon>Botryosphaeriales</taxon>
        <taxon>Botryosphaeriaceae</taxon>
        <taxon>Lasiodiplodia</taxon>
    </lineage>
</organism>
<comment type="caution">
    <text evidence="1">The sequence shown here is derived from an EMBL/GenBank/DDBJ whole genome shotgun (WGS) entry which is preliminary data.</text>
</comment>
<name>A0ACC2JLG0_9PEZI</name>
<protein>
    <submittedName>
        <fullName evidence="1">Uncharacterized protein</fullName>
    </submittedName>
</protein>
<accession>A0ACC2JLG0</accession>
<dbReference type="EMBL" id="JAPUUL010001158">
    <property type="protein sequence ID" value="KAJ8128192.1"/>
    <property type="molecule type" value="Genomic_DNA"/>
</dbReference>